<keyword evidence="3 13" id="KW-0285">Flavoprotein</keyword>
<organism evidence="17 18">
    <name type="scientific">Treponema primitia (strain ATCC BAA-887 / DSM 12427 / ZAS-2)</name>
    <dbReference type="NCBI Taxonomy" id="545694"/>
    <lineage>
        <taxon>Bacteria</taxon>
        <taxon>Pseudomonadati</taxon>
        <taxon>Spirochaetota</taxon>
        <taxon>Spirochaetia</taxon>
        <taxon>Spirochaetales</taxon>
        <taxon>Treponemataceae</taxon>
        <taxon>Treponema</taxon>
    </lineage>
</organism>
<evidence type="ECO:0000259" key="15">
    <source>
        <dbReference type="Pfam" id="PF02852"/>
    </source>
</evidence>
<comment type="cofactor">
    <cofactor evidence="11">
        <name>FAD</name>
        <dbReference type="ChEBI" id="CHEBI:57692"/>
    </cofactor>
    <text evidence="11">Binds 1 FAD per subunit.</text>
</comment>
<name>F5YPL1_TREPZ</name>
<dbReference type="HOGENOM" id="CLU_016755_0_3_12"/>
<dbReference type="SUPFAM" id="SSF51905">
    <property type="entry name" value="FAD/NAD(P)-binding domain"/>
    <property type="match status" value="1"/>
</dbReference>
<dbReference type="InterPro" id="IPR001100">
    <property type="entry name" value="Pyr_nuc-diS_OxRdtase"/>
</dbReference>
<feature type="binding site" evidence="11">
    <location>
        <position position="202"/>
    </location>
    <ligand>
        <name>NAD(+)</name>
        <dbReference type="ChEBI" id="CHEBI:57540"/>
    </ligand>
</feature>
<feature type="region of interest" description="Disordered" evidence="14">
    <location>
        <begin position="346"/>
        <end position="376"/>
    </location>
</feature>
<keyword evidence="4 11" id="KW-0274">FAD</keyword>
<feature type="compositionally biased region" description="Gly residues" evidence="14">
    <location>
        <begin position="350"/>
        <end position="366"/>
    </location>
</feature>
<keyword evidence="5 13" id="KW-0560">Oxidoreductase</keyword>
<dbReference type="eggNOG" id="COG1249">
    <property type="taxonomic scope" value="Bacteria"/>
</dbReference>
<dbReference type="PROSITE" id="PS00076">
    <property type="entry name" value="PYRIDINE_REDOX_1"/>
    <property type="match status" value="1"/>
</dbReference>
<evidence type="ECO:0000256" key="13">
    <source>
        <dbReference type="RuleBase" id="RU003691"/>
    </source>
</evidence>
<dbReference type="KEGG" id="tpi:TREPR_3835"/>
<feature type="binding site" evidence="11">
    <location>
        <position position="314"/>
    </location>
    <ligand>
        <name>FAD</name>
        <dbReference type="ChEBI" id="CHEBI:57692"/>
    </ligand>
</feature>
<feature type="domain" description="Pyridine nucleotide-disulphide oxidoreductase dimerisation" evidence="15">
    <location>
        <begin position="383"/>
        <end position="491"/>
    </location>
</feature>
<dbReference type="Gene3D" id="3.50.50.60">
    <property type="entry name" value="FAD/NAD(P)-binding domain"/>
    <property type="match status" value="2"/>
</dbReference>
<evidence type="ECO:0000313" key="17">
    <source>
        <dbReference type="EMBL" id="AEF86761.1"/>
    </source>
</evidence>
<dbReference type="InterPro" id="IPR012999">
    <property type="entry name" value="Pyr_OxRdtase_I_AS"/>
</dbReference>
<feature type="binding site" evidence="11">
    <location>
        <begin position="179"/>
        <end position="186"/>
    </location>
    <ligand>
        <name>NAD(+)</name>
        <dbReference type="ChEBI" id="CHEBI:57540"/>
    </ligand>
</feature>
<dbReference type="AlphaFoldDB" id="F5YPL1"/>
<evidence type="ECO:0000256" key="2">
    <source>
        <dbReference type="ARBA" id="ARBA00016961"/>
    </source>
</evidence>
<dbReference type="PANTHER" id="PTHR22912:SF217">
    <property type="entry name" value="DIHYDROLIPOYL DEHYDROGENASE"/>
    <property type="match status" value="1"/>
</dbReference>
<evidence type="ECO:0000259" key="16">
    <source>
        <dbReference type="Pfam" id="PF07992"/>
    </source>
</evidence>
<keyword evidence="11" id="KW-0547">Nucleotide-binding</keyword>
<dbReference type="InterPro" id="IPR050151">
    <property type="entry name" value="Class-I_Pyr_Nuc-Dis_Oxidored"/>
</dbReference>
<evidence type="ECO:0000256" key="14">
    <source>
        <dbReference type="SAM" id="MobiDB-lite"/>
    </source>
</evidence>
<protein>
    <recommendedName>
        <fullName evidence="2">Dihydrolipoyl dehydrogenase</fullName>
    </recommendedName>
    <alternativeName>
        <fullName evidence="9">Dihydrolipoamide dehydrogenase</fullName>
    </alternativeName>
</protein>
<dbReference type="Proteomes" id="UP000009223">
    <property type="component" value="Chromosome"/>
</dbReference>
<evidence type="ECO:0000256" key="4">
    <source>
        <dbReference type="ARBA" id="ARBA00022827"/>
    </source>
</evidence>
<evidence type="ECO:0000256" key="8">
    <source>
        <dbReference type="ARBA" id="ARBA00023284"/>
    </source>
</evidence>
<evidence type="ECO:0000256" key="6">
    <source>
        <dbReference type="ARBA" id="ARBA00023027"/>
    </source>
</evidence>
<dbReference type="GO" id="GO:0006103">
    <property type="term" value="P:2-oxoglutarate metabolic process"/>
    <property type="evidence" value="ECO:0007669"/>
    <property type="project" value="TreeGrafter"/>
</dbReference>
<accession>F5YPL1</accession>
<evidence type="ECO:0000256" key="7">
    <source>
        <dbReference type="ARBA" id="ARBA00023157"/>
    </source>
</evidence>
<dbReference type="STRING" id="545694.TREPR_3835"/>
<dbReference type="PIRSF" id="PIRSF000350">
    <property type="entry name" value="Mercury_reductase_MerA"/>
    <property type="match status" value="1"/>
</dbReference>
<keyword evidence="8 13" id="KW-0676">Redox-active center</keyword>
<feature type="binding site" evidence="11">
    <location>
        <position position="273"/>
    </location>
    <ligand>
        <name>NAD(+)</name>
        <dbReference type="ChEBI" id="CHEBI:57540"/>
    </ligand>
</feature>
<dbReference type="RefSeq" id="WP_015706504.1">
    <property type="nucleotide sequence ID" value="NC_015578.1"/>
</dbReference>
<dbReference type="EMBL" id="CP001843">
    <property type="protein sequence ID" value="AEF86761.1"/>
    <property type="molecule type" value="Genomic_DNA"/>
</dbReference>
<feature type="binding site" evidence="11">
    <location>
        <position position="50"/>
    </location>
    <ligand>
        <name>FAD</name>
        <dbReference type="ChEBI" id="CHEBI:57692"/>
    </ligand>
</feature>
<dbReference type="InterPro" id="IPR004099">
    <property type="entry name" value="Pyr_nucl-diS_OxRdtase_dimer"/>
</dbReference>
<dbReference type="SUPFAM" id="SSF55424">
    <property type="entry name" value="FAD/NAD-linked reductases, dimerisation (C-terminal) domain"/>
    <property type="match status" value="1"/>
</dbReference>
<feature type="domain" description="FAD/NAD(P)-binding" evidence="16">
    <location>
        <begin position="4"/>
        <end position="329"/>
    </location>
</feature>
<dbReference type="FunFam" id="3.30.390.30:FF:000001">
    <property type="entry name" value="Dihydrolipoyl dehydrogenase"/>
    <property type="match status" value="1"/>
</dbReference>
<evidence type="ECO:0000256" key="3">
    <source>
        <dbReference type="ARBA" id="ARBA00022630"/>
    </source>
</evidence>
<dbReference type="PRINTS" id="PR00368">
    <property type="entry name" value="FADPNR"/>
</dbReference>
<keyword evidence="18" id="KW-1185">Reference proteome</keyword>
<dbReference type="Pfam" id="PF02852">
    <property type="entry name" value="Pyr_redox_dim"/>
    <property type="match status" value="1"/>
</dbReference>
<sequence>MEKFDLIIIGTGPAGAGAAFKARSLGLSVCLVEKGDTGGTCLNRGCIPTKTLLHAADLIREEREGERYGVFAGDIRFDFGKLIEWKNTVVDSLRKNQSVALVKAGVIMETGTARVEGPGKVSVTGEDGVKSLEAAAILVAAGTAPAMVPIPGHELPGVCTSDAFLTGEGLFPKRLAIIGGGVIGVEFAAAYNAFGSEVTIIEALPSLLANMDREIGQTLALQFKKRGVGIHTGVRVEKIEQGKGQPGELAVIVSREGGENTVVSADIVLLAAGRKPDVASLFAADSIPALSPRGFIQADATMKSSISGVYVAGDLSGGIQLAHAAAAEGEYAAACIAEALEGGDRANGGKDSGGSVGSGKDGGGKASSGKDTGNKEAGRARVIPACVYTVPEIACAGLSAAEAKDRGIPAVTGKGVFGANGRAFLENQERGFIKLVFHAETQALIGAQFLCNHATEIIPWAVQCIEDGLGLEQIRRIVFPHPSYGETIAQAVNDAVTRGGL</sequence>
<keyword evidence="6 11" id="KW-0520">NAD</keyword>
<dbReference type="Pfam" id="PF07992">
    <property type="entry name" value="Pyr_redox_2"/>
    <property type="match status" value="1"/>
</dbReference>
<evidence type="ECO:0000313" key="18">
    <source>
        <dbReference type="Proteomes" id="UP000009223"/>
    </source>
</evidence>
<dbReference type="GO" id="GO:0004148">
    <property type="term" value="F:dihydrolipoyl dehydrogenase (NADH) activity"/>
    <property type="evidence" value="ECO:0007669"/>
    <property type="project" value="TreeGrafter"/>
</dbReference>
<evidence type="ECO:0000256" key="11">
    <source>
        <dbReference type="PIRSR" id="PIRSR000350-3"/>
    </source>
</evidence>
<dbReference type="InterPro" id="IPR036188">
    <property type="entry name" value="FAD/NAD-bd_sf"/>
</dbReference>
<reference evidence="17 18" key="2">
    <citation type="journal article" date="2011" name="ISME J.">
        <title>RNA-seq reveals cooperative metabolic interactions between two termite-gut spirochete species in co-culture.</title>
        <authorList>
            <person name="Rosenthal A.Z."/>
            <person name="Matson E.G."/>
            <person name="Eldar A."/>
            <person name="Leadbetter J.R."/>
        </authorList>
    </citation>
    <scope>NUCLEOTIDE SEQUENCE [LARGE SCALE GENOMIC DNA]</scope>
    <source>
        <strain evidence="18">ATCC BAA-887 / DSM 12427 / ZAS-2</strain>
    </source>
</reference>
<gene>
    <name evidence="17" type="ordered locus">TREPR_3835</name>
</gene>
<evidence type="ECO:0000256" key="5">
    <source>
        <dbReference type="ARBA" id="ARBA00023002"/>
    </source>
</evidence>
<dbReference type="PRINTS" id="PR00411">
    <property type="entry name" value="PNDRDTASEI"/>
</dbReference>
<dbReference type="InterPro" id="IPR023753">
    <property type="entry name" value="FAD/NAD-binding_dom"/>
</dbReference>
<evidence type="ECO:0000256" key="12">
    <source>
        <dbReference type="PIRSR" id="PIRSR000350-4"/>
    </source>
</evidence>
<dbReference type="InterPro" id="IPR016156">
    <property type="entry name" value="FAD/NAD-linked_Rdtase_dimer_sf"/>
</dbReference>
<feature type="active site" description="Proton acceptor" evidence="10">
    <location>
        <position position="481"/>
    </location>
</feature>
<dbReference type="OrthoDB" id="9807946at2"/>
<dbReference type="PANTHER" id="PTHR22912">
    <property type="entry name" value="DISULFIDE OXIDOREDUCTASE"/>
    <property type="match status" value="1"/>
</dbReference>
<evidence type="ECO:0000256" key="1">
    <source>
        <dbReference type="ARBA" id="ARBA00007532"/>
    </source>
</evidence>
<evidence type="ECO:0000256" key="10">
    <source>
        <dbReference type="PIRSR" id="PIRSR000350-2"/>
    </source>
</evidence>
<comment type="similarity">
    <text evidence="1 13">Belongs to the class-I pyridine nucleotide-disulfide oxidoreductase family.</text>
</comment>
<keyword evidence="7" id="KW-1015">Disulfide bond</keyword>
<dbReference type="GO" id="GO:0050660">
    <property type="term" value="F:flavin adenine dinucleotide binding"/>
    <property type="evidence" value="ECO:0007669"/>
    <property type="project" value="TreeGrafter"/>
</dbReference>
<proteinExistence type="inferred from homology"/>
<dbReference type="Gene3D" id="3.30.390.30">
    <property type="match status" value="1"/>
</dbReference>
<reference evidence="18" key="1">
    <citation type="submission" date="2009-12" db="EMBL/GenBank/DDBJ databases">
        <title>Complete sequence of Treponema primitia strain ZAS-2.</title>
        <authorList>
            <person name="Tetu S.G."/>
            <person name="Matson E."/>
            <person name="Ren Q."/>
            <person name="Seshadri R."/>
            <person name="Elbourne L."/>
            <person name="Hassan K.A."/>
            <person name="Durkin A."/>
            <person name="Radune D."/>
            <person name="Mohamoud Y."/>
            <person name="Shay R."/>
            <person name="Jin S."/>
            <person name="Zhang X."/>
            <person name="Lucey K."/>
            <person name="Ballor N.R."/>
            <person name="Ottesen E."/>
            <person name="Rosenthal R."/>
            <person name="Allen A."/>
            <person name="Leadbetter J.R."/>
            <person name="Paulsen I.T."/>
        </authorList>
    </citation>
    <scope>NUCLEOTIDE SEQUENCE [LARGE SCALE GENOMIC DNA]</scope>
    <source>
        <strain evidence="18">ATCC BAA-887 / DSM 12427 / ZAS-2</strain>
    </source>
</reference>
<evidence type="ECO:0000256" key="9">
    <source>
        <dbReference type="ARBA" id="ARBA00031281"/>
    </source>
</evidence>
<feature type="disulfide bond" description="Redox-active" evidence="12">
    <location>
        <begin position="41"/>
        <end position="46"/>
    </location>
</feature>